<feature type="domain" description="Phosphoribosyltransferase" evidence="1">
    <location>
        <begin position="53"/>
        <end position="189"/>
    </location>
</feature>
<accession>A0A291LW49</accession>
<dbReference type="NCBIfam" id="NF004689">
    <property type="entry name" value="PRK06031.1"/>
    <property type="match status" value="1"/>
</dbReference>
<evidence type="ECO:0000313" key="2">
    <source>
        <dbReference type="EMBL" id="ATI40953.1"/>
    </source>
</evidence>
<dbReference type="EMBL" id="CP021404">
    <property type="protein sequence ID" value="ATI40953.1"/>
    <property type="molecule type" value="Genomic_DNA"/>
</dbReference>
<dbReference type="SUPFAM" id="SSF53271">
    <property type="entry name" value="PRTase-like"/>
    <property type="match status" value="1"/>
</dbReference>
<dbReference type="Pfam" id="PF00156">
    <property type="entry name" value="Pribosyltran"/>
    <property type="match status" value="1"/>
</dbReference>
<name>A0A291LW49_9RHOB</name>
<gene>
    <name evidence="2" type="ORF">CBW24_02345</name>
</gene>
<keyword evidence="2" id="KW-0808">Transferase</keyword>
<dbReference type="InterPro" id="IPR029057">
    <property type="entry name" value="PRTase-like"/>
</dbReference>
<evidence type="ECO:0000259" key="1">
    <source>
        <dbReference type="Pfam" id="PF00156"/>
    </source>
</evidence>
<dbReference type="GO" id="GO:0016757">
    <property type="term" value="F:glycosyltransferase activity"/>
    <property type="evidence" value="ECO:0007669"/>
    <property type="project" value="UniProtKB-KW"/>
</dbReference>
<evidence type="ECO:0000313" key="3">
    <source>
        <dbReference type="Proteomes" id="UP000219050"/>
    </source>
</evidence>
<organism evidence="2 3">
    <name type="scientific">Pacificitalea manganoxidans</name>
    <dbReference type="NCBI Taxonomy" id="1411902"/>
    <lineage>
        <taxon>Bacteria</taxon>
        <taxon>Pseudomonadati</taxon>
        <taxon>Pseudomonadota</taxon>
        <taxon>Alphaproteobacteria</taxon>
        <taxon>Rhodobacterales</taxon>
        <taxon>Paracoccaceae</taxon>
        <taxon>Pacificitalea</taxon>
    </lineage>
</organism>
<dbReference type="PANTHER" id="PTHR43218:SF1">
    <property type="entry name" value="PHOSPHORIBOSYLTRANSFERASE"/>
    <property type="match status" value="1"/>
</dbReference>
<dbReference type="OrthoDB" id="7060065at2"/>
<reference evidence="2 3" key="1">
    <citation type="submission" date="2017-05" db="EMBL/GenBank/DDBJ databases">
        <title>Comparative genomic and metabolic analysis of manganese-oxidizing mechanisms in Celeribater manganoxidans DY25T: its adaption to the environment of polymetallic nodule.</title>
        <authorList>
            <person name="Wang X."/>
        </authorList>
    </citation>
    <scope>NUCLEOTIDE SEQUENCE [LARGE SCALE GENOMIC DNA]</scope>
    <source>
        <strain evidence="2 3">DY25</strain>
    </source>
</reference>
<dbReference type="Proteomes" id="UP000219050">
    <property type="component" value="Chromosome"/>
</dbReference>
<dbReference type="PANTHER" id="PTHR43218">
    <property type="entry name" value="PHOSPHORIBOSYLTRANSFERASE-RELATED"/>
    <property type="match status" value="1"/>
</dbReference>
<keyword evidence="2" id="KW-0328">Glycosyltransferase</keyword>
<dbReference type="CDD" id="cd06223">
    <property type="entry name" value="PRTases_typeI"/>
    <property type="match status" value="1"/>
</dbReference>
<dbReference type="AlphaFoldDB" id="A0A291LW49"/>
<dbReference type="KEGG" id="cmag:CBW24_02345"/>
<dbReference type="Gene3D" id="3.40.50.2020">
    <property type="match status" value="1"/>
</dbReference>
<dbReference type="InterPro" id="IPR000836">
    <property type="entry name" value="PRTase_dom"/>
</dbReference>
<proteinExistence type="predicted"/>
<protein>
    <submittedName>
        <fullName evidence="2">Phosphoribosyltransferase</fullName>
    </submittedName>
</protein>
<sequence length="219" mass="23642">MRTDVWQKLHRDLTPGVQADQETYAAPLDEAQLLLPIRALSDGQRGVASLIVNQASFAVLDALSAEITARLAPHEPEIIVAVPTLGLPLAEGVARRLGHERMVPLGTSRKFWYDEALSVELSSITTPSGGKRLYIDPRMRPMLQGRRVAVVDDVLSSGASMAAVLRVLTLVGVTPVAIGAAMLQGDGWRTRLATWGDIPVHGAFSTPILNRTAQGWEQP</sequence>
<keyword evidence="3" id="KW-1185">Reference proteome</keyword>